<dbReference type="Gene3D" id="3.40.605.10">
    <property type="entry name" value="Aldehyde Dehydrogenase, Chain A, domain 1"/>
    <property type="match status" value="1"/>
</dbReference>
<reference evidence="7 8" key="1">
    <citation type="journal article" date="2015" name="Stand. Genomic Sci.">
        <title>Genomic Encyclopedia of Bacterial and Archaeal Type Strains, Phase III: the genomes of soil and plant-associated and newly described type strains.</title>
        <authorList>
            <person name="Whitman W.B."/>
            <person name="Woyke T."/>
            <person name="Klenk H.P."/>
            <person name="Zhou Y."/>
            <person name="Lilburn T.G."/>
            <person name="Beck B.J."/>
            <person name="De Vos P."/>
            <person name="Vandamme P."/>
            <person name="Eisen J.A."/>
            <person name="Garrity G."/>
            <person name="Hugenholtz P."/>
            <person name="Kyrpides N.C."/>
        </authorList>
    </citation>
    <scope>NUCLEOTIDE SEQUENCE [LARGE SCALE GENOMIC DNA]</scope>
    <source>
        <strain evidence="7 8">CGMCC 1.7748</strain>
    </source>
</reference>
<dbReference type="PROSITE" id="PS00687">
    <property type="entry name" value="ALDEHYDE_DEHYDR_GLU"/>
    <property type="match status" value="1"/>
</dbReference>
<dbReference type="PANTHER" id="PTHR42804:SF1">
    <property type="entry name" value="ALDEHYDE DEHYDROGENASE-RELATED"/>
    <property type="match status" value="1"/>
</dbReference>
<dbReference type="PANTHER" id="PTHR42804">
    <property type="entry name" value="ALDEHYDE DEHYDROGENASE"/>
    <property type="match status" value="1"/>
</dbReference>
<dbReference type="FunFam" id="3.40.605.10:FF:000007">
    <property type="entry name" value="NAD/NADP-dependent betaine aldehyde dehydrogenase"/>
    <property type="match status" value="1"/>
</dbReference>
<sequence>MPDFPTSLLYVDGKLRPAEGGRTFDVESPVNAKIVGQAADATASDVDEAIAAARRAFDDTDWPTNLPKRIEALRRWQKAMQDSANDWRDRIMAESGCTRLMSHMLHLDKPIEMIGWTIGMVEQFEWQRDLGVDSTLGMPSRRLVLKEAAGVVGAITPWNVPMQINVAKVVTALAAGCTVILKPAPDTPWAAAFMGEAAEKAGLPAGIFNVLTSGDKAAPGEQIVADPRVDVISFTGSTGVGKRIMEAAAPTLKRVFLELGGKSANIILDDAQFPQALEGGVGVCFHAGQGCALTTRLLVPRSRYDEAVAILKAMFEAMPYGDPDSMEQIMGPLVSRAQYDRVLNYIETGKQEGARLVAGGSAALTETGGYYVQPTLFADVDNGMRIAQEEIFGPVLVVIPFDDDDDAVRIANDSKYGLSGAVQSADPQRALSVAKRIRTGTVAINKSAYFGADAPFGGYKQSGLGREMGLEGFEEYLQTKTVSLEAEPA</sequence>
<evidence type="ECO:0000313" key="8">
    <source>
        <dbReference type="Proteomes" id="UP000316624"/>
    </source>
</evidence>
<name>A0A562KMB7_SPHWJ</name>
<dbReference type="GO" id="GO:0016620">
    <property type="term" value="F:oxidoreductase activity, acting on the aldehyde or oxo group of donors, NAD or NADP as acceptor"/>
    <property type="evidence" value="ECO:0007669"/>
    <property type="project" value="InterPro"/>
</dbReference>
<evidence type="ECO:0000256" key="4">
    <source>
        <dbReference type="PROSITE-ProRule" id="PRU10007"/>
    </source>
</evidence>
<evidence type="ECO:0000256" key="5">
    <source>
        <dbReference type="RuleBase" id="RU003345"/>
    </source>
</evidence>
<dbReference type="RefSeq" id="WP_145071884.1">
    <property type="nucleotide sequence ID" value="NZ_JACIIY010000009.1"/>
</dbReference>
<dbReference type="FunFam" id="3.40.605.10:FF:000026">
    <property type="entry name" value="Aldehyde dehydrogenase, putative"/>
    <property type="match status" value="1"/>
</dbReference>
<comment type="similarity">
    <text evidence="1 5">Belongs to the aldehyde dehydrogenase family.</text>
</comment>
<feature type="active site" evidence="4">
    <location>
        <position position="258"/>
    </location>
</feature>
<evidence type="ECO:0000259" key="6">
    <source>
        <dbReference type="Pfam" id="PF00171"/>
    </source>
</evidence>
<feature type="domain" description="Aldehyde dehydrogenase" evidence="6">
    <location>
        <begin position="19"/>
        <end position="482"/>
    </location>
</feature>
<dbReference type="InterPro" id="IPR016162">
    <property type="entry name" value="Ald_DH_N"/>
</dbReference>
<evidence type="ECO:0000256" key="2">
    <source>
        <dbReference type="ARBA" id="ARBA00023002"/>
    </source>
</evidence>
<accession>A0A562KMB7</accession>
<dbReference type="InterPro" id="IPR029510">
    <property type="entry name" value="Ald_DH_CS_GLU"/>
</dbReference>
<dbReference type="CDD" id="cd07089">
    <property type="entry name" value="ALDH_CddD-AldA-like"/>
    <property type="match status" value="1"/>
</dbReference>
<protein>
    <submittedName>
        <fullName evidence="7">Aldehyde dehydrogenase (NAD+)</fullName>
    </submittedName>
</protein>
<dbReference type="Gene3D" id="3.40.309.10">
    <property type="entry name" value="Aldehyde Dehydrogenase, Chain A, domain 2"/>
    <property type="match status" value="1"/>
</dbReference>
<dbReference type="InterPro" id="IPR016163">
    <property type="entry name" value="Ald_DH_C"/>
</dbReference>
<organism evidence="7 8">
    <name type="scientific">Sphingobium wenxiniae (strain DSM 21828 / CGMCC 1.7748 / JZ-1)</name>
    <dbReference type="NCBI Taxonomy" id="595605"/>
    <lineage>
        <taxon>Bacteria</taxon>
        <taxon>Pseudomonadati</taxon>
        <taxon>Pseudomonadota</taxon>
        <taxon>Alphaproteobacteria</taxon>
        <taxon>Sphingomonadales</taxon>
        <taxon>Sphingomonadaceae</taxon>
        <taxon>Sphingobium</taxon>
    </lineage>
</organism>
<dbReference type="AlphaFoldDB" id="A0A562KMB7"/>
<proteinExistence type="inferred from homology"/>
<dbReference type="InterPro" id="IPR016161">
    <property type="entry name" value="Ald_DH/histidinol_DH"/>
</dbReference>
<keyword evidence="3" id="KW-0558">Oxidation</keyword>
<dbReference type="InterPro" id="IPR015590">
    <property type="entry name" value="Aldehyde_DH_dom"/>
</dbReference>
<evidence type="ECO:0000256" key="3">
    <source>
        <dbReference type="ARBA" id="ARBA00023097"/>
    </source>
</evidence>
<evidence type="ECO:0000313" key="7">
    <source>
        <dbReference type="EMBL" id="TWH96559.1"/>
    </source>
</evidence>
<dbReference type="EMBL" id="VLKK01000002">
    <property type="protein sequence ID" value="TWH96559.1"/>
    <property type="molecule type" value="Genomic_DNA"/>
</dbReference>
<dbReference type="FunFam" id="3.40.309.10:FF:000012">
    <property type="entry name" value="Betaine aldehyde dehydrogenase"/>
    <property type="match status" value="1"/>
</dbReference>
<gene>
    <name evidence="7" type="ORF">IQ35_00490</name>
</gene>
<evidence type="ECO:0000256" key="1">
    <source>
        <dbReference type="ARBA" id="ARBA00009986"/>
    </source>
</evidence>
<dbReference type="Proteomes" id="UP000316624">
    <property type="component" value="Unassembled WGS sequence"/>
</dbReference>
<comment type="caution">
    <text evidence="7">The sequence shown here is derived from an EMBL/GenBank/DDBJ whole genome shotgun (WGS) entry which is preliminary data.</text>
</comment>
<keyword evidence="2 5" id="KW-0560">Oxidoreductase</keyword>
<dbReference type="SUPFAM" id="SSF53720">
    <property type="entry name" value="ALDH-like"/>
    <property type="match status" value="1"/>
</dbReference>
<keyword evidence="8" id="KW-1185">Reference proteome</keyword>
<dbReference type="Pfam" id="PF00171">
    <property type="entry name" value="Aldedh"/>
    <property type="match status" value="1"/>
</dbReference>